<dbReference type="Pfam" id="PF09985">
    <property type="entry name" value="Glucodextran_C"/>
    <property type="match status" value="1"/>
</dbReference>
<keyword evidence="5" id="KW-1185">Reference proteome</keyword>
<dbReference type="SUPFAM" id="SSF49344">
    <property type="entry name" value="CBD9-like"/>
    <property type="match status" value="1"/>
</dbReference>
<feature type="chain" id="PRO_5046577052" description="Glucodextranase-like C-terminal domain-containing protein" evidence="2">
    <location>
        <begin position="16"/>
        <end position="247"/>
    </location>
</feature>
<dbReference type="Gene3D" id="2.60.40.1190">
    <property type="match status" value="1"/>
</dbReference>
<keyword evidence="1" id="KW-0472">Membrane</keyword>
<comment type="caution">
    <text evidence="4">The sequence shown here is derived from an EMBL/GenBank/DDBJ whole genome shotgun (WGS) entry which is preliminary data.</text>
</comment>
<evidence type="ECO:0000256" key="2">
    <source>
        <dbReference type="SAM" id="SignalP"/>
    </source>
</evidence>
<dbReference type="RefSeq" id="WP_353542022.1">
    <property type="nucleotide sequence ID" value="NZ_BAABRN010000017.1"/>
</dbReference>
<reference evidence="4 5" key="1">
    <citation type="submission" date="2024-02" db="EMBL/GenBank/DDBJ databases">
        <title>Deinococcus xinjiangensis NBRC 107630.</title>
        <authorList>
            <person name="Ichikawa N."/>
            <person name="Katano-Makiyama Y."/>
            <person name="Hidaka K."/>
        </authorList>
    </citation>
    <scope>NUCLEOTIDE SEQUENCE [LARGE SCALE GENOMIC DNA]</scope>
    <source>
        <strain evidence="4 5">NBRC 107630</strain>
    </source>
</reference>
<evidence type="ECO:0000259" key="3">
    <source>
        <dbReference type="Pfam" id="PF09985"/>
    </source>
</evidence>
<dbReference type="EMBL" id="BAABRN010000017">
    <property type="protein sequence ID" value="GAA5502051.1"/>
    <property type="molecule type" value="Genomic_DNA"/>
</dbReference>
<evidence type="ECO:0000313" key="5">
    <source>
        <dbReference type="Proteomes" id="UP001458946"/>
    </source>
</evidence>
<protein>
    <recommendedName>
        <fullName evidence="3">Glucodextranase-like C-terminal domain-containing protein</fullName>
    </recommendedName>
</protein>
<keyword evidence="1" id="KW-0812">Transmembrane</keyword>
<name>A0ABP9V9W2_9DEIO</name>
<dbReference type="Proteomes" id="UP001458946">
    <property type="component" value="Unassembled WGS sequence"/>
</dbReference>
<accession>A0ABP9V9W2</accession>
<keyword evidence="2" id="KW-0732">Signal</keyword>
<evidence type="ECO:0000313" key="4">
    <source>
        <dbReference type="EMBL" id="GAA5502051.1"/>
    </source>
</evidence>
<proteinExistence type="predicted"/>
<feature type="signal peptide" evidence="2">
    <location>
        <begin position="1"/>
        <end position="15"/>
    </location>
</feature>
<dbReference type="InterPro" id="IPR019248">
    <property type="entry name" value="Glucodextran_C"/>
</dbReference>
<evidence type="ECO:0000256" key="1">
    <source>
        <dbReference type="SAM" id="Phobius"/>
    </source>
</evidence>
<organism evidence="4 5">
    <name type="scientific">Deinococcus xinjiangensis</name>
    <dbReference type="NCBI Taxonomy" id="457454"/>
    <lineage>
        <taxon>Bacteria</taxon>
        <taxon>Thermotogati</taxon>
        <taxon>Deinococcota</taxon>
        <taxon>Deinococci</taxon>
        <taxon>Deinococcales</taxon>
        <taxon>Deinococcaceae</taxon>
        <taxon>Deinococcus</taxon>
    </lineage>
</organism>
<sequence length="247" mass="25790">MFGALFLSAAAFAFADPAGDAHGDGQYILPTRPPISADALDLRDFKAETNGKTMQFTVGFGSTGNAWNLRSGFSDGVTDIFVRGGLGGESKLDSLNLAAANGGWQYHLRITGAGSRLERFAEGGAAPSVLEAPKVTLQGTNLLIDTQIPAGDYGYWVTSSVYSPLTPDGLLRPSIQASPTALQVGRANAPVPVDVLAAAGDGSAYTTGQLASVGQTHDSRPWWLLGLGAVGLILTVLTTLRLWRQGR</sequence>
<feature type="domain" description="Glucodextranase-like C-terminal" evidence="3">
    <location>
        <begin position="12"/>
        <end position="121"/>
    </location>
</feature>
<feature type="transmembrane region" description="Helical" evidence="1">
    <location>
        <begin position="222"/>
        <end position="243"/>
    </location>
</feature>
<keyword evidence="1" id="KW-1133">Transmembrane helix</keyword>
<gene>
    <name evidence="4" type="ORF">Dxin01_01790</name>
</gene>